<proteinExistence type="predicted"/>
<dbReference type="OrthoDB" id="9810341at2"/>
<dbReference type="AlphaFoldDB" id="A0A541BR60"/>
<evidence type="ECO:0000313" key="3">
    <source>
        <dbReference type="Proteomes" id="UP000316256"/>
    </source>
</evidence>
<name>A0A541BR60_9NOCA</name>
<dbReference type="SUPFAM" id="SSF54593">
    <property type="entry name" value="Glyoxalase/Bleomycin resistance protein/Dihydroxybiphenyl dioxygenase"/>
    <property type="match status" value="1"/>
</dbReference>
<dbReference type="EMBL" id="VIGH01000001">
    <property type="protein sequence ID" value="TQF74821.1"/>
    <property type="molecule type" value="Genomic_DNA"/>
</dbReference>
<sequence length="128" mass="14259">MTITFNHTIIAAKDRQHSADFLATLFGLPEPTPWGPFTTVELDEGVQLHFAEPPVDEIQIQHYAFLVDDEAFDRIYARILDGAIAHWADPQMRLPGEINTNHGGRGVYFSDPAGHAMEIIARPYGSAE</sequence>
<feature type="domain" description="VOC" evidence="1">
    <location>
        <begin position="4"/>
        <end position="122"/>
    </location>
</feature>
<keyword evidence="3" id="KW-1185">Reference proteome</keyword>
<organism evidence="2 3">
    <name type="scientific">Rhodococcus spelaei</name>
    <dbReference type="NCBI Taxonomy" id="2546320"/>
    <lineage>
        <taxon>Bacteria</taxon>
        <taxon>Bacillati</taxon>
        <taxon>Actinomycetota</taxon>
        <taxon>Actinomycetes</taxon>
        <taxon>Mycobacteriales</taxon>
        <taxon>Nocardiaceae</taxon>
        <taxon>Rhodococcus</taxon>
    </lineage>
</organism>
<comment type="caution">
    <text evidence="2">The sequence shown here is derived from an EMBL/GenBank/DDBJ whole genome shotgun (WGS) entry which is preliminary data.</text>
</comment>
<evidence type="ECO:0000313" key="2">
    <source>
        <dbReference type="EMBL" id="TQF74821.1"/>
    </source>
</evidence>
<dbReference type="InterPro" id="IPR029068">
    <property type="entry name" value="Glyas_Bleomycin-R_OHBP_Dase"/>
</dbReference>
<dbReference type="RefSeq" id="WP_142094905.1">
    <property type="nucleotide sequence ID" value="NZ_VIGH01000001.1"/>
</dbReference>
<dbReference type="Proteomes" id="UP000316256">
    <property type="component" value="Unassembled WGS sequence"/>
</dbReference>
<dbReference type="InterPro" id="IPR037523">
    <property type="entry name" value="VOC_core"/>
</dbReference>
<dbReference type="PROSITE" id="PS51819">
    <property type="entry name" value="VOC"/>
    <property type="match status" value="1"/>
</dbReference>
<dbReference type="Gene3D" id="3.10.180.10">
    <property type="entry name" value="2,3-Dihydroxybiphenyl 1,2-Dioxygenase, domain 1"/>
    <property type="match status" value="1"/>
</dbReference>
<protein>
    <submittedName>
        <fullName evidence="2">VOC family protein</fullName>
    </submittedName>
</protein>
<reference evidence="2 3" key="1">
    <citation type="submission" date="2019-06" db="EMBL/GenBank/DDBJ databases">
        <title>Rhodococcus spaelei sp. nov., isolated from a cave.</title>
        <authorList>
            <person name="Lee S.D."/>
        </authorList>
    </citation>
    <scope>NUCLEOTIDE SEQUENCE [LARGE SCALE GENOMIC DNA]</scope>
    <source>
        <strain evidence="2 3">C9-5</strain>
    </source>
</reference>
<accession>A0A541BR60</accession>
<evidence type="ECO:0000259" key="1">
    <source>
        <dbReference type="PROSITE" id="PS51819"/>
    </source>
</evidence>
<dbReference type="CDD" id="cd08351">
    <property type="entry name" value="ChaP_like"/>
    <property type="match status" value="1"/>
</dbReference>
<gene>
    <name evidence="2" type="ORF">FK531_01680</name>
</gene>